<reference evidence="6 7" key="1">
    <citation type="submission" date="2023-08" db="EMBL/GenBank/DDBJ databases">
        <authorList>
            <person name="Sharma P."/>
            <person name="Verma V."/>
            <person name="Mohan M.K."/>
            <person name="Dubey A.K."/>
        </authorList>
    </citation>
    <scope>NUCLEOTIDE SEQUENCE [LARGE SCALE GENOMIC DNA]</scope>
    <source>
        <strain evidence="6 7">ADP4</strain>
    </source>
</reference>
<sequence length="309" mass="33085">MSLTSVPGRTDTASGTGVRSADPAHVRSSQSLGFLRVGTVRGPARSSFRAPAPAGIGPYLLLGLHASGRATLVRRETAEACRPGDLFVCDGAEPLVLQASQDCTLHLVWIPRRALTLTDQQARALSDRAPFADGSVAPLLGPLLRELVRAVPEYAPRTALHLAGTVAELVTLLAVEEADPGPQDGAEGRRALVRRLRAYVDAHLWDRGLTPASVAAAQHISIRYLHKLFESHGSTVGRWIRHRRLEEARRELARPGRDDTTVAAVAARWGFAGAAHFSRSFRAAYGMSPSDWRDIRAARPAPASGGAAD</sequence>
<dbReference type="Proteomes" id="UP001348265">
    <property type="component" value="Unassembled WGS sequence"/>
</dbReference>
<dbReference type="Gene3D" id="1.10.10.60">
    <property type="entry name" value="Homeodomain-like"/>
    <property type="match status" value="1"/>
</dbReference>
<evidence type="ECO:0000256" key="3">
    <source>
        <dbReference type="ARBA" id="ARBA00023163"/>
    </source>
</evidence>
<evidence type="ECO:0000313" key="6">
    <source>
        <dbReference type="EMBL" id="MEF3114054.1"/>
    </source>
</evidence>
<evidence type="ECO:0000259" key="5">
    <source>
        <dbReference type="PROSITE" id="PS01124"/>
    </source>
</evidence>
<dbReference type="InterPro" id="IPR009057">
    <property type="entry name" value="Homeodomain-like_sf"/>
</dbReference>
<dbReference type="InterPro" id="IPR018060">
    <property type="entry name" value="HTH_AraC"/>
</dbReference>
<keyword evidence="7" id="KW-1185">Reference proteome</keyword>
<keyword evidence="1" id="KW-0805">Transcription regulation</keyword>
<accession>A0ABU7WSM1</accession>
<dbReference type="RefSeq" id="WP_331786614.1">
    <property type="nucleotide sequence ID" value="NZ_JAVFKM010000005.1"/>
</dbReference>
<evidence type="ECO:0000256" key="1">
    <source>
        <dbReference type="ARBA" id="ARBA00023015"/>
    </source>
</evidence>
<dbReference type="PROSITE" id="PS00041">
    <property type="entry name" value="HTH_ARAC_FAMILY_1"/>
    <property type="match status" value="1"/>
</dbReference>
<feature type="compositionally biased region" description="Polar residues" evidence="4">
    <location>
        <begin position="1"/>
        <end position="17"/>
    </location>
</feature>
<proteinExistence type="predicted"/>
<gene>
    <name evidence="6" type="ORF">RB636_12740</name>
</gene>
<organism evidence="6 7">
    <name type="scientific">Streptomyces chrestomyceticus</name>
    <dbReference type="NCBI Taxonomy" id="68185"/>
    <lineage>
        <taxon>Bacteria</taxon>
        <taxon>Bacillati</taxon>
        <taxon>Actinomycetota</taxon>
        <taxon>Actinomycetes</taxon>
        <taxon>Kitasatosporales</taxon>
        <taxon>Streptomycetaceae</taxon>
        <taxon>Streptomyces</taxon>
    </lineage>
</organism>
<dbReference type="InterPro" id="IPR020449">
    <property type="entry name" value="Tscrpt_reg_AraC-type_HTH"/>
</dbReference>
<comment type="caution">
    <text evidence="6">The sequence shown here is derived from an EMBL/GenBank/DDBJ whole genome shotgun (WGS) entry which is preliminary data.</text>
</comment>
<dbReference type="InterPro" id="IPR035418">
    <property type="entry name" value="AraC-bd_2"/>
</dbReference>
<evidence type="ECO:0000313" key="7">
    <source>
        <dbReference type="Proteomes" id="UP001348265"/>
    </source>
</evidence>
<dbReference type="SUPFAM" id="SSF46689">
    <property type="entry name" value="Homeodomain-like"/>
    <property type="match status" value="1"/>
</dbReference>
<dbReference type="InterPro" id="IPR050204">
    <property type="entry name" value="AraC_XylS_family_regulators"/>
</dbReference>
<keyword evidence="3" id="KW-0804">Transcription</keyword>
<dbReference type="PANTHER" id="PTHR46796:SF6">
    <property type="entry name" value="ARAC SUBFAMILY"/>
    <property type="match status" value="1"/>
</dbReference>
<feature type="domain" description="HTH araC/xylS-type" evidence="5">
    <location>
        <begin position="194"/>
        <end position="295"/>
    </location>
</feature>
<dbReference type="Pfam" id="PF14525">
    <property type="entry name" value="AraC_binding_2"/>
    <property type="match status" value="1"/>
</dbReference>
<evidence type="ECO:0000256" key="4">
    <source>
        <dbReference type="SAM" id="MobiDB-lite"/>
    </source>
</evidence>
<dbReference type="PRINTS" id="PR00032">
    <property type="entry name" value="HTHARAC"/>
</dbReference>
<dbReference type="EMBL" id="JAVFKM010000005">
    <property type="protein sequence ID" value="MEF3114054.1"/>
    <property type="molecule type" value="Genomic_DNA"/>
</dbReference>
<dbReference type="InterPro" id="IPR018062">
    <property type="entry name" value="HTH_AraC-typ_CS"/>
</dbReference>
<dbReference type="PANTHER" id="PTHR46796">
    <property type="entry name" value="HTH-TYPE TRANSCRIPTIONAL ACTIVATOR RHAS-RELATED"/>
    <property type="match status" value="1"/>
</dbReference>
<name>A0ABU7WSM1_9ACTN</name>
<evidence type="ECO:0000256" key="2">
    <source>
        <dbReference type="ARBA" id="ARBA00023125"/>
    </source>
</evidence>
<dbReference type="PROSITE" id="PS01124">
    <property type="entry name" value="HTH_ARAC_FAMILY_2"/>
    <property type="match status" value="1"/>
</dbReference>
<protein>
    <submittedName>
        <fullName evidence="6">AraC family transcriptional regulator</fullName>
    </submittedName>
</protein>
<dbReference type="Pfam" id="PF12833">
    <property type="entry name" value="HTH_18"/>
    <property type="match status" value="1"/>
</dbReference>
<keyword evidence="2" id="KW-0238">DNA-binding</keyword>
<feature type="region of interest" description="Disordered" evidence="4">
    <location>
        <begin position="1"/>
        <end position="25"/>
    </location>
</feature>
<dbReference type="SMART" id="SM00342">
    <property type="entry name" value="HTH_ARAC"/>
    <property type="match status" value="1"/>
</dbReference>